<keyword evidence="3" id="KW-1185">Reference proteome</keyword>
<evidence type="ECO:0000313" key="2">
    <source>
        <dbReference type="EMBL" id="KAJ3185385.1"/>
    </source>
</evidence>
<feature type="region of interest" description="Disordered" evidence="1">
    <location>
        <begin position="82"/>
        <end position="101"/>
    </location>
</feature>
<dbReference type="AlphaFoldDB" id="A0AAD5TRK2"/>
<gene>
    <name evidence="2" type="ORF">HDU87_000002</name>
</gene>
<sequence length="487" mass="54866">MPYDLLLKQLKHHDFQPALFARECQFHTEATCVKRIEDILMCLSQNPALDKRDIELAQGYAYQEDEAWVLTWAAKRRSARDRLNEDTRHEQGSRFVHSAGKRVLEELEEGDRRAKHARRSPSLTSSESAAAGEAEAEGASAADEGSENTECVPNVKALGLGLAEAGRTVEVRKEGTDRAFVDLSLLGSSDLADNEYEGMESDATVQYEPDLSDDSAEMFKPSPKGLVRAFESAFKLRDVNNDTILPSGLSLEGELYRIGLLQAEAETLIHSWIVDLNAGWVMDGFSKEDRLFLEKQWKARRPSSAELDDREFRWHETDTDLGLCEQELEAVEAKLDSDDDITAFELWQSIACQPIAREDERPKKGSKITGIRMLLLCFLREWQHGDIKVTNESSAFERMWDLVFYHLRAKGLEVAARETTMAASKQRKLLTYQCRKNLRGLMADKAWTTTTGQILVWGEGKRGSWTDAPEVAESCRAKAIKGANRKA</sequence>
<dbReference type="Proteomes" id="UP001212152">
    <property type="component" value="Unassembled WGS sequence"/>
</dbReference>
<evidence type="ECO:0000313" key="3">
    <source>
        <dbReference type="Proteomes" id="UP001212152"/>
    </source>
</evidence>
<feature type="compositionally biased region" description="Low complexity" evidence="1">
    <location>
        <begin position="125"/>
        <end position="143"/>
    </location>
</feature>
<accession>A0AAD5TRK2</accession>
<name>A0AAD5TRK2_9FUNG</name>
<protein>
    <submittedName>
        <fullName evidence="2">Uncharacterized protein</fullName>
    </submittedName>
</protein>
<organism evidence="2 3">
    <name type="scientific">Geranomyces variabilis</name>
    <dbReference type="NCBI Taxonomy" id="109894"/>
    <lineage>
        <taxon>Eukaryota</taxon>
        <taxon>Fungi</taxon>
        <taxon>Fungi incertae sedis</taxon>
        <taxon>Chytridiomycota</taxon>
        <taxon>Chytridiomycota incertae sedis</taxon>
        <taxon>Chytridiomycetes</taxon>
        <taxon>Spizellomycetales</taxon>
        <taxon>Powellomycetaceae</taxon>
        <taxon>Geranomyces</taxon>
    </lineage>
</organism>
<proteinExistence type="predicted"/>
<comment type="caution">
    <text evidence="2">The sequence shown here is derived from an EMBL/GenBank/DDBJ whole genome shotgun (WGS) entry which is preliminary data.</text>
</comment>
<reference evidence="2" key="1">
    <citation type="submission" date="2020-05" db="EMBL/GenBank/DDBJ databases">
        <title>Phylogenomic resolution of chytrid fungi.</title>
        <authorList>
            <person name="Stajich J.E."/>
            <person name="Amses K."/>
            <person name="Simmons R."/>
            <person name="Seto K."/>
            <person name="Myers J."/>
            <person name="Bonds A."/>
            <person name="Quandt C.A."/>
            <person name="Barry K."/>
            <person name="Liu P."/>
            <person name="Grigoriev I."/>
            <person name="Longcore J.E."/>
            <person name="James T.Y."/>
        </authorList>
    </citation>
    <scope>NUCLEOTIDE SEQUENCE</scope>
    <source>
        <strain evidence="2">JEL0379</strain>
    </source>
</reference>
<evidence type="ECO:0000256" key="1">
    <source>
        <dbReference type="SAM" id="MobiDB-lite"/>
    </source>
</evidence>
<feature type="region of interest" description="Disordered" evidence="1">
    <location>
        <begin position="106"/>
        <end position="150"/>
    </location>
</feature>
<feature type="compositionally biased region" description="Basic and acidic residues" evidence="1">
    <location>
        <begin position="82"/>
        <end position="92"/>
    </location>
</feature>
<dbReference type="EMBL" id="JADGJQ010000001">
    <property type="protein sequence ID" value="KAJ3185385.1"/>
    <property type="molecule type" value="Genomic_DNA"/>
</dbReference>